<evidence type="ECO:0000313" key="1">
    <source>
        <dbReference type="EMBL" id="AJF70467.1"/>
    </source>
</evidence>
<dbReference type="HOGENOM" id="CLU_1049344_0_0_11"/>
<dbReference type="KEGG" id="svt:SVTN_40620"/>
<reference evidence="1 2" key="1">
    <citation type="submission" date="2014-12" db="EMBL/GenBank/DDBJ databases">
        <title>Complete genome sequence of Streptomyces vietnamensis strain GIMV4.0001, a genetic manipulable producer of the benzoisochromanequinone antibiotic granaticin.</title>
        <authorList>
            <person name="Deng M.R."/>
            <person name="Guo J."/>
            <person name="Ma L.Y."/>
            <person name="Feng G.D."/>
            <person name="Mo C.Y."/>
            <person name="Zhu H.H."/>
        </authorList>
    </citation>
    <scope>NUCLEOTIDE SEQUENCE [LARGE SCALE GENOMIC DNA]</scope>
    <source>
        <strain evidence="2">GIMV4.0001</strain>
        <plasmid evidence="1 2">pSVL1</plasmid>
    </source>
</reference>
<dbReference type="Proteomes" id="UP000031774">
    <property type="component" value="Plasmid pSVL1"/>
</dbReference>
<dbReference type="EMBL" id="CP010408">
    <property type="protein sequence ID" value="AJF70467.1"/>
    <property type="molecule type" value="Genomic_DNA"/>
</dbReference>
<keyword evidence="2" id="KW-1185">Reference proteome</keyword>
<proteinExistence type="predicted"/>
<protein>
    <submittedName>
        <fullName evidence="1">Uncharacterized protein</fullName>
    </submittedName>
</protein>
<organism evidence="1 2">
    <name type="scientific">Streptomyces vietnamensis</name>
    <dbReference type="NCBI Taxonomy" id="362257"/>
    <lineage>
        <taxon>Bacteria</taxon>
        <taxon>Bacillati</taxon>
        <taxon>Actinomycetota</taxon>
        <taxon>Actinomycetes</taxon>
        <taxon>Kitasatosporales</taxon>
        <taxon>Streptomycetaceae</taxon>
        <taxon>Streptomyces</taxon>
    </lineage>
</organism>
<dbReference type="AlphaFoldDB" id="A0A0B5IJ12"/>
<geneLocation type="plasmid" evidence="1 2">
    <name>pSVL1</name>
</geneLocation>
<gene>
    <name evidence="1" type="ORF">SVTN_40620</name>
</gene>
<name>A0A0B5IJ12_9ACTN</name>
<accession>A0A0B5IJ12</accession>
<sequence length="269" mass="29614">MITKQHDADAYGQELARISHHQHEATSARFTVFQALAAAGIGHEQADDIVSKLEAAAVAGAHTWISKSSAPHGSDPRFEDGWHEGVREVASYLLRIADTTATTGHGRAASSAMLLAHVQQPVSPAPEEAPTDEQAPAPPLEAKDVLAAAERFPWALAAPDERHWPDGEFLDVALSAVRAKEREGYIERLEAFVKQRRARLEELLRVYGPGSMPASQGRYALIGQPATLVILERMETHPFGLRARWEKELETVLLDDLEFAWGPRTRLSR</sequence>
<evidence type="ECO:0000313" key="2">
    <source>
        <dbReference type="Proteomes" id="UP000031774"/>
    </source>
</evidence>
<dbReference type="RefSeq" id="WP_041134935.1">
    <property type="nucleotide sequence ID" value="NZ_CP010408.1"/>
</dbReference>
<keyword evidence="1" id="KW-0614">Plasmid</keyword>